<evidence type="ECO:0000313" key="11">
    <source>
        <dbReference type="Proteomes" id="UP000294914"/>
    </source>
</evidence>
<keyword evidence="8" id="KW-0812">Transmembrane</keyword>
<dbReference type="SMART" id="SM00220">
    <property type="entry name" value="S_TKc"/>
    <property type="match status" value="1"/>
</dbReference>
<dbReference type="PANTHER" id="PTHR43289:SF6">
    <property type="entry name" value="SERINE_THREONINE-PROTEIN KINASE NEKL-3"/>
    <property type="match status" value="1"/>
</dbReference>
<feature type="transmembrane region" description="Helical" evidence="8">
    <location>
        <begin position="372"/>
        <end position="392"/>
    </location>
</feature>
<dbReference type="Gene3D" id="1.10.510.10">
    <property type="entry name" value="Transferase(Phosphotransferase) domain 1"/>
    <property type="match status" value="1"/>
</dbReference>
<dbReference type="SMART" id="SM01080">
    <property type="entry name" value="CHASE2"/>
    <property type="match status" value="1"/>
</dbReference>
<comment type="caution">
    <text evidence="10">The sequence shown here is derived from an EMBL/GenBank/DDBJ whole genome shotgun (WGS) entry which is preliminary data.</text>
</comment>
<protein>
    <recommendedName>
        <fullName evidence="1">non-specific serine/threonine protein kinase</fullName>
        <ecNumber evidence="1">2.7.11.1</ecNumber>
    </recommendedName>
</protein>
<feature type="transmembrane region" description="Helical" evidence="8">
    <location>
        <begin position="424"/>
        <end position="444"/>
    </location>
</feature>
<dbReference type="Pfam" id="PF00069">
    <property type="entry name" value="Pkinase"/>
    <property type="match status" value="1"/>
</dbReference>
<name>A0A4R8IQW6_9GAMM</name>
<dbReference type="GO" id="GO:0004674">
    <property type="term" value="F:protein serine/threonine kinase activity"/>
    <property type="evidence" value="ECO:0007669"/>
    <property type="project" value="UniProtKB-KW"/>
</dbReference>
<evidence type="ECO:0000256" key="1">
    <source>
        <dbReference type="ARBA" id="ARBA00012513"/>
    </source>
</evidence>
<dbReference type="SUPFAM" id="SSF56112">
    <property type="entry name" value="Protein kinase-like (PK-like)"/>
    <property type="match status" value="1"/>
</dbReference>
<dbReference type="OrthoDB" id="9801841at2"/>
<organism evidence="10 11">
    <name type="scientific">Thiohalophilus thiocyanatoxydans</name>
    <dbReference type="NCBI Taxonomy" id="381308"/>
    <lineage>
        <taxon>Bacteria</taxon>
        <taxon>Pseudomonadati</taxon>
        <taxon>Pseudomonadota</taxon>
        <taxon>Gammaproteobacteria</taxon>
        <taxon>Thiohalomonadales</taxon>
        <taxon>Thiohalophilaceae</taxon>
        <taxon>Thiohalophilus</taxon>
    </lineage>
</organism>
<dbReference type="CDD" id="cd14014">
    <property type="entry name" value="STKc_PknB_like"/>
    <property type="match status" value="1"/>
</dbReference>
<feature type="domain" description="Protein kinase" evidence="9">
    <location>
        <begin position="573"/>
        <end position="844"/>
    </location>
</feature>
<dbReference type="InterPro" id="IPR017441">
    <property type="entry name" value="Protein_kinase_ATP_BS"/>
</dbReference>
<keyword evidence="6 7" id="KW-0067">ATP-binding</keyword>
<gene>
    <name evidence="10" type="ORF">EDC23_1549</name>
</gene>
<dbReference type="EC" id="2.7.11.1" evidence="1"/>
<feature type="binding site" evidence="7">
    <location>
        <position position="602"/>
    </location>
    <ligand>
        <name>ATP</name>
        <dbReference type="ChEBI" id="CHEBI:30616"/>
    </ligand>
</feature>
<dbReference type="FunFam" id="1.10.510.10:FF:000021">
    <property type="entry name" value="Serine/threonine protein kinase"/>
    <property type="match status" value="1"/>
</dbReference>
<dbReference type="Gene3D" id="3.30.200.20">
    <property type="entry name" value="Phosphorylase Kinase, domain 1"/>
    <property type="match status" value="1"/>
</dbReference>
<accession>A0A4R8IQW6</accession>
<dbReference type="InterPro" id="IPR008271">
    <property type="entry name" value="Ser/Thr_kinase_AS"/>
</dbReference>
<dbReference type="PROSITE" id="PS00108">
    <property type="entry name" value="PROTEIN_KINASE_ST"/>
    <property type="match status" value="1"/>
</dbReference>
<dbReference type="SUPFAM" id="SSF48452">
    <property type="entry name" value="TPR-like"/>
    <property type="match status" value="1"/>
</dbReference>
<keyword evidence="3" id="KW-0808">Transferase</keyword>
<dbReference type="AlphaFoldDB" id="A0A4R8IQW6"/>
<dbReference type="Gene3D" id="1.25.40.10">
    <property type="entry name" value="Tetratricopeptide repeat domain"/>
    <property type="match status" value="1"/>
</dbReference>
<keyword evidence="5 10" id="KW-0418">Kinase</keyword>
<evidence type="ECO:0000256" key="4">
    <source>
        <dbReference type="ARBA" id="ARBA00022741"/>
    </source>
</evidence>
<evidence type="ECO:0000256" key="2">
    <source>
        <dbReference type="ARBA" id="ARBA00022527"/>
    </source>
</evidence>
<evidence type="ECO:0000256" key="3">
    <source>
        <dbReference type="ARBA" id="ARBA00022679"/>
    </source>
</evidence>
<dbReference type="InterPro" id="IPR007890">
    <property type="entry name" value="CHASE2"/>
</dbReference>
<dbReference type="PROSITE" id="PS00107">
    <property type="entry name" value="PROTEIN_KINASE_ATP"/>
    <property type="match status" value="1"/>
</dbReference>
<sequence length="844" mass="94649">MKQVPYWKTDWFLGLIVAGLFLLAGVADITRPLENAGYDLGARFAASQPGSQDVVVIAIDQDAIEQFGPWPWRRDLLARATRQLSAMNPAVIGFALPFESEQRAVGLESLQALKAELEKQEGSRQLLELANQTEEQMQTDRDFANSLRSAGRVVLAIPYARNGAVRETPVLADYQEKFRLDDVSGKPDESLWYQRFLPEPVQSVDRIYPPVEMLAEYANGAGVMNLGNGKEPALRAEPLVFRYGEHYLPSFTLMVATHTRQLSMSQISVHLEHGVELADQRINADNKLRIYPRFYRGKEDKPPIKVISILDLLEDKIDSESISNKTILVGLTGSPYAASLQTPLGESMPPVLATAHSVTSLLNDDMFEVPYWASWAQWSLIIVMGLYLMFILPRFRMSTGVALSALLLIGLFNGYLIAMLAKTTWLPLMTPLALLLIGHLVLAMKQFLQGQLRHVYLELSGANQALAQQYHSQGQLDQAFEKYRHCIVDEPLLNQLYNLGLDYERKRQYNKAVAVFKYIESHDASFSDVQERLKHNREVSEQFVIGNSKSSAPADGTLIVSNPGVQKPMIGRYMIDSELGRGAMGMVYLGHDPKIGRSVAIKTMSLSQEFEGDKLVDVKERFFREAETAGRLHHPNIVTIYDVGEDQDLSYIAMDYLKGENLMAYAKSDNLLPARETFDVIIQIAEALDYAHNEKVVHRDIKPANMIYDRDSGVVKVTDFGVACLTDTSKTKTGTILGSPSYMSPEQLAGAKLDGRSDLFSLGVMLYQMLTGELPFIADSLASLMYKIANEKHPDIRMFRPDLPSCVSQVINKALHKELDRRFQSGAQMTKTLTRCRERLTKKH</sequence>
<evidence type="ECO:0000256" key="5">
    <source>
        <dbReference type="ARBA" id="ARBA00022777"/>
    </source>
</evidence>
<feature type="transmembrane region" description="Helical" evidence="8">
    <location>
        <begin position="399"/>
        <end position="418"/>
    </location>
</feature>
<reference evidence="10 11" key="1">
    <citation type="submission" date="2019-03" db="EMBL/GenBank/DDBJ databases">
        <title>Genomic Encyclopedia of Type Strains, Phase IV (KMG-IV): sequencing the most valuable type-strain genomes for metagenomic binning, comparative biology and taxonomic classification.</title>
        <authorList>
            <person name="Goeker M."/>
        </authorList>
    </citation>
    <scope>NUCLEOTIDE SEQUENCE [LARGE SCALE GENOMIC DNA]</scope>
    <source>
        <strain evidence="10 11">DSM 16326</strain>
    </source>
</reference>
<dbReference type="PROSITE" id="PS50011">
    <property type="entry name" value="PROTEIN_KINASE_DOM"/>
    <property type="match status" value="1"/>
</dbReference>
<keyword evidence="8" id="KW-1133">Transmembrane helix</keyword>
<evidence type="ECO:0000259" key="9">
    <source>
        <dbReference type="PROSITE" id="PS50011"/>
    </source>
</evidence>
<dbReference type="Pfam" id="PF05226">
    <property type="entry name" value="CHASE2"/>
    <property type="match status" value="1"/>
</dbReference>
<evidence type="ECO:0000256" key="6">
    <source>
        <dbReference type="ARBA" id="ARBA00022840"/>
    </source>
</evidence>
<evidence type="ECO:0000313" key="10">
    <source>
        <dbReference type="EMBL" id="TDY01660.1"/>
    </source>
</evidence>
<dbReference type="Proteomes" id="UP000294914">
    <property type="component" value="Unassembled WGS sequence"/>
</dbReference>
<dbReference type="GO" id="GO:0005524">
    <property type="term" value="F:ATP binding"/>
    <property type="evidence" value="ECO:0007669"/>
    <property type="project" value="UniProtKB-UniRule"/>
</dbReference>
<keyword evidence="2" id="KW-0723">Serine/threonine-protein kinase</keyword>
<keyword evidence="11" id="KW-1185">Reference proteome</keyword>
<dbReference type="InterPro" id="IPR011009">
    <property type="entry name" value="Kinase-like_dom_sf"/>
</dbReference>
<dbReference type="InterPro" id="IPR000719">
    <property type="entry name" value="Prot_kinase_dom"/>
</dbReference>
<keyword evidence="4 7" id="KW-0547">Nucleotide-binding</keyword>
<proteinExistence type="predicted"/>
<evidence type="ECO:0000256" key="7">
    <source>
        <dbReference type="PROSITE-ProRule" id="PRU10141"/>
    </source>
</evidence>
<dbReference type="PANTHER" id="PTHR43289">
    <property type="entry name" value="MITOGEN-ACTIVATED PROTEIN KINASE KINASE KINASE 20-RELATED"/>
    <property type="match status" value="1"/>
</dbReference>
<evidence type="ECO:0000256" key="8">
    <source>
        <dbReference type="SAM" id="Phobius"/>
    </source>
</evidence>
<dbReference type="InterPro" id="IPR011990">
    <property type="entry name" value="TPR-like_helical_dom_sf"/>
</dbReference>
<keyword evidence="8" id="KW-0472">Membrane</keyword>
<dbReference type="EMBL" id="SOQX01000003">
    <property type="protein sequence ID" value="TDY01660.1"/>
    <property type="molecule type" value="Genomic_DNA"/>
</dbReference>
<dbReference type="RefSeq" id="WP_134082971.1">
    <property type="nucleotide sequence ID" value="NZ_SOQX01000003.1"/>
</dbReference>